<keyword evidence="6 10" id="KW-0653">Protein transport</keyword>
<keyword evidence="8 10" id="KW-0811">Translocation</keyword>
<keyword evidence="13" id="KW-1185">Reference proteome</keyword>
<dbReference type="HAMAP" id="MF_00237">
    <property type="entry name" value="TatB"/>
    <property type="match status" value="1"/>
</dbReference>
<keyword evidence="7 10" id="KW-1133">Transmembrane helix</keyword>
<comment type="subcellular location">
    <subcellularLocation>
        <location evidence="10">Cell membrane</location>
        <topology evidence="10">Single-pass membrane protein</topology>
    </subcellularLocation>
    <subcellularLocation>
        <location evidence="1">Membrane</location>
        <topology evidence="1">Single-pass membrane protein</topology>
    </subcellularLocation>
</comment>
<dbReference type="PANTHER" id="PTHR33162">
    <property type="entry name" value="SEC-INDEPENDENT PROTEIN TRANSLOCASE PROTEIN TATA, CHLOROPLASTIC"/>
    <property type="match status" value="1"/>
</dbReference>
<organism evidence="12 13">
    <name type="scientific">Pigmentiphaga aceris</name>
    <dbReference type="NCBI Taxonomy" id="1940612"/>
    <lineage>
        <taxon>Bacteria</taxon>
        <taxon>Pseudomonadati</taxon>
        <taxon>Pseudomonadota</taxon>
        <taxon>Betaproteobacteria</taxon>
        <taxon>Burkholderiales</taxon>
        <taxon>Alcaligenaceae</taxon>
        <taxon>Pigmentiphaga</taxon>
    </lineage>
</organism>
<dbReference type="GO" id="GO:0043953">
    <property type="term" value="P:protein transport by the Tat complex"/>
    <property type="evidence" value="ECO:0007669"/>
    <property type="project" value="UniProtKB-UniRule"/>
</dbReference>
<dbReference type="KEGG" id="pacr:FXN63_02870"/>
<dbReference type="InterPro" id="IPR003369">
    <property type="entry name" value="TatA/B/E"/>
</dbReference>
<keyword evidence="3 10" id="KW-1003">Cell membrane</keyword>
<dbReference type="OrthoDB" id="9816005at2"/>
<evidence type="ECO:0000256" key="2">
    <source>
        <dbReference type="ARBA" id="ARBA00022448"/>
    </source>
</evidence>
<reference evidence="12 13" key="1">
    <citation type="submission" date="2019-08" db="EMBL/GenBank/DDBJ databases">
        <title>Amphibian skin-associated Pigmentiphaga: genome sequence and occurrence across geography and hosts.</title>
        <authorList>
            <person name="Bletz M.C."/>
            <person name="Bunk B."/>
            <person name="Sproeer C."/>
            <person name="Biwer P."/>
            <person name="Reiter S."/>
            <person name="Rabemananjara F.C.E."/>
            <person name="Schulz S."/>
            <person name="Overmann J."/>
            <person name="Vences M."/>
        </authorList>
    </citation>
    <scope>NUCLEOTIDE SEQUENCE [LARGE SCALE GENOMIC DNA]</scope>
    <source>
        <strain evidence="12 13">Mada1488</strain>
    </source>
</reference>
<evidence type="ECO:0000256" key="8">
    <source>
        <dbReference type="ARBA" id="ARBA00023010"/>
    </source>
</evidence>
<name>A0A5C0AVF4_9BURK</name>
<dbReference type="InterPro" id="IPR018448">
    <property type="entry name" value="TatB"/>
</dbReference>
<accession>A0A5C0AVF4</accession>
<evidence type="ECO:0000256" key="11">
    <source>
        <dbReference type="SAM" id="MobiDB-lite"/>
    </source>
</evidence>
<dbReference type="NCBIfam" id="TIGR01410">
    <property type="entry name" value="tatB"/>
    <property type="match status" value="1"/>
</dbReference>
<dbReference type="Gene3D" id="1.20.5.3310">
    <property type="match status" value="1"/>
</dbReference>
<comment type="function">
    <text evidence="10">Part of the twin-arginine translocation (Tat) system that transports large folded proteins containing a characteristic twin-arginine motif in their signal peptide across membranes. Together with TatC, TatB is part of a receptor directly interacting with Tat signal peptides. TatB may form an oligomeric binding site that transiently accommodates folded Tat precursor proteins before their translocation.</text>
</comment>
<feature type="region of interest" description="Disordered" evidence="11">
    <location>
        <begin position="117"/>
        <end position="157"/>
    </location>
</feature>
<dbReference type="GO" id="GO:0008320">
    <property type="term" value="F:protein transmembrane transporter activity"/>
    <property type="evidence" value="ECO:0007669"/>
    <property type="project" value="UniProtKB-UniRule"/>
</dbReference>
<evidence type="ECO:0000313" key="13">
    <source>
        <dbReference type="Proteomes" id="UP000325161"/>
    </source>
</evidence>
<comment type="similarity">
    <text evidence="10">Belongs to the TatB family.</text>
</comment>
<proteinExistence type="inferred from homology"/>
<evidence type="ECO:0000256" key="4">
    <source>
        <dbReference type="ARBA" id="ARBA00022519"/>
    </source>
</evidence>
<evidence type="ECO:0000256" key="10">
    <source>
        <dbReference type="HAMAP-Rule" id="MF_00237"/>
    </source>
</evidence>
<dbReference type="Proteomes" id="UP000325161">
    <property type="component" value="Chromosome"/>
</dbReference>
<keyword evidence="2 10" id="KW-0813">Transport</keyword>
<keyword evidence="5 10" id="KW-0812">Transmembrane</keyword>
<evidence type="ECO:0000256" key="1">
    <source>
        <dbReference type="ARBA" id="ARBA00004167"/>
    </source>
</evidence>
<dbReference type="AlphaFoldDB" id="A0A5C0AVF4"/>
<dbReference type="PRINTS" id="PR01506">
    <property type="entry name" value="TATBPROTEIN"/>
</dbReference>
<protein>
    <recommendedName>
        <fullName evidence="10">Sec-independent protein translocase protein TatB</fullName>
    </recommendedName>
</protein>
<evidence type="ECO:0000256" key="6">
    <source>
        <dbReference type="ARBA" id="ARBA00022927"/>
    </source>
</evidence>
<evidence type="ECO:0000256" key="5">
    <source>
        <dbReference type="ARBA" id="ARBA00022692"/>
    </source>
</evidence>
<dbReference type="EMBL" id="CP043046">
    <property type="protein sequence ID" value="QEI04900.1"/>
    <property type="molecule type" value="Genomic_DNA"/>
</dbReference>
<dbReference type="RefSeq" id="WP_148812664.1">
    <property type="nucleotide sequence ID" value="NZ_CP043046.1"/>
</dbReference>
<evidence type="ECO:0000313" key="12">
    <source>
        <dbReference type="EMBL" id="QEI04900.1"/>
    </source>
</evidence>
<dbReference type="PANTHER" id="PTHR33162:SF1">
    <property type="entry name" value="SEC-INDEPENDENT PROTEIN TRANSLOCASE PROTEIN TATA, CHLOROPLASTIC"/>
    <property type="match status" value="1"/>
</dbReference>
<comment type="subunit">
    <text evidence="10">The Tat system comprises two distinct complexes: a TatABC complex, containing multiple copies of TatA, TatB and TatC subunits, and a separate TatA complex, containing only TatA subunits. Substrates initially bind to the TatABC complex, which probably triggers association of the separate TatA complex to form the active translocon.</text>
</comment>
<evidence type="ECO:0000256" key="7">
    <source>
        <dbReference type="ARBA" id="ARBA00022989"/>
    </source>
</evidence>
<evidence type="ECO:0000256" key="3">
    <source>
        <dbReference type="ARBA" id="ARBA00022475"/>
    </source>
</evidence>
<gene>
    <name evidence="10 12" type="primary">tatB</name>
    <name evidence="12" type="ORF">FXN63_02870</name>
</gene>
<keyword evidence="9 10" id="KW-0472">Membrane</keyword>
<evidence type="ECO:0000256" key="9">
    <source>
        <dbReference type="ARBA" id="ARBA00023136"/>
    </source>
</evidence>
<feature type="compositionally biased region" description="Low complexity" evidence="11">
    <location>
        <begin position="132"/>
        <end position="150"/>
    </location>
</feature>
<sequence length="186" mass="19749">MFDVGFSELMVVGVVALVVIGPERLPKVAKTVGHLLGRAQRYVSDVKGDIQREFELDELRKMRTEMEATARSFETSVATGVNDFQSKVEDTARSIESSVNDLGKDGTVTTDASSIGEVVPRPELHEPAPTIHSPASVSASHASPASHSLPPVVPGTSHALPARASAADVMARALRDRTAIGPDRLS</sequence>
<dbReference type="Pfam" id="PF02416">
    <property type="entry name" value="TatA_B_E"/>
    <property type="match status" value="1"/>
</dbReference>
<dbReference type="GO" id="GO:0033281">
    <property type="term" value="C:TAT protein transport complex"/>
    <property type="evidence" value="ECO:0007669"/>
    <property type="project" value="UniProtKB-UniRule"/>
</dbReference>
<keyword evidence="4" id="KW-0997">Cell inner membrane</keyword>